<feature type="compositionally biased region" description="Basic and acidic residues" evidence="5">
    <location>
        <begin position="777"/>
        <end position="789"/>
    </location>
</feature>
<dbReference type="InParanoid" id="A0A1X2HUD0"/>
<dbReference type="CDD" id="cd13289">
    <property type="entry name" value="PH_Osh3p_yeast"/>
    <property type="match status" value="1"/>
</dbReference>
<feature type="region of interest" description="Disordered" evidence="5">
    <location>
        <begin position="777"/>
        <end position="817"/>
    </location>
</feature>
<dbReference type="OrthoDB" id="1854502at2759"/>
<dbReference type="PROSITE" id="PS50003">
    <property type="entry name" value="PH_DOMAIN"/>
    <property type="match status" value="1"/>
</dbReference>
<accession>A0A1X2HUD0</accession>
<dbReference type="Pfam" id="PF01237">
    <property type="entry name" value="Oxysterol_BP"/>
    <property type="match status" value="1"/>
</dbReference>
<dbReference type="Pfam" id="PF13897">
    <property type="entry name" value="GOLD_2"/>
    <property type="match status" value="1"/>
</dbReference>
<dbReference type="SUPFAM" id="SSF101576">
    <property type="entry name" value="Supernatant protein factor (SPF), C-terminal domain"/>
    <property type="match status" value="1"/>
</dbReference>
<dbReference type="GO" id="GO:0120009">
    <property type="term" value="P:intermembrane lipid transfer"/>
    <property type="evidence" value="ECO:0007669"/>
    <property type="project" value="UniProtKB-ARBA"/>
</dbReference>
<evidence type="ECO:0000259" key="6">
    <source>
        <dbReference type="PROSITE" id="PS50003"/>
    </source>
</evidence>
<dbReference type="PANTHER" id="PTHR10972:SF203">
    <property type="entry name" value="OXYSTEROL-BINDING PROTEIN HOMOLOG 3"/>
    <property type="match status" value="1"/>
</dbReference>
<dbReference type="GO" id="GO:0006897">
    <property type="term" value="P:endocytosis"/>
    <property type="evidence" value="ECO:0007669"/>
    <property type="project" value="TreeGrafter"/>
</dbReference>
<keyword evidence="3" id="KW-0445">Lipid transport</keyword>
<dbReference type="InterPro" id="IPR037239">
    <property type="entry name" value="OSBP_sf"/>
</dbReference>
<feature type="compositionally biased region" description="Acidic residues" evidence="5">
    <location>
        <begin position="431"/>
        <end position="457"/>
    </location>
</feature>
<comment type="caution">
    <text evidence="9">The sequence shown here is derived from an EMBL/GenBank/DDBJ whole genome shotgun (WGS) entry which is preliminary data.</text>
</comment>
<reference evidence="9 10" key="1">
    <citation type="submission" date="2016-07" db="EMBL/GenBank/DDBJ databases">
        <title>Pervasive Adenine N6-methylation of Active Genes in Fungi.</title>
        <authorList>
            <consortium name="DOE Joint Genome Institute"/>
            <person name="Mondo S.J."/>
            <person name="Dannebaum R.O."/>
            <person name="Kuo R.C."/>
            <person name="Labutti K."/>
            <person name="Haridas S."/>
            <person name="Kuo A."/>
            <person name="Salamov A."/>
            <person name="Ahrendt S.R."/>
            <person name="Lipzen A."/>
            <person name="Sullivan W."/>
            <person name="Andreopoulos W.B."/>
            <person name="Clum A."/>
            <person name="Lindquist E."/>
            <person name="Daum C."/>
            <person name="Ramamoorthy G.K."/>
            <person name="Gryganskyi A."/>
            <person name="Culley D."/>
            <person name="Magnuson J.K."/>
            <person name="James T.Y."/>
            <person name="O'Malley M.A."/>
            <person name="Stajich J.E."/>
            <person name="Spatafora J.W."/>
            <person name="Visel A."/>
            <person name="Grigoriev I.V."/>
        </authorList>
    </citation>
    <scope>NUCLEOTIDE SEQUENCE [LARGE SCALE GENOMIC DNA]</scope>
    <source>
        <strain evidence="9 10">NRRL 2496</strain>
    </source>
</reference>
<dbReference type="GO" id="GO:0006887">
    <property type="term" value="P:exocytosis"/>
    <property type="evidence" value="ECO:0007669"/>
    <property type="project" value="TreeGrafter"/>
</dbReference>
<evidence type="ECO:0000256" key="3">
    <source>
        <dbReference type="ARBA" id="ARBA00023055"/>
    </source>
</evidence>
<keyword evidence="10" id="KW-1185">Reference proteome</keyword>
<protein>
    <submittedName>
        <fullName evidence="9">Oxysterol-binding protein-domain-containing protein</fullName>
    </submittedName>
</protein>
<dbReference type="SUPFAM" id="SSF144000">
    <property type="entry name" value="Oxysterol-binding protein-like"/>
    <property type="match status" value="1"/>
</dbReference>
<dbReference type="GO" id="GO:0005829">
    <property type="term" value="C:cytosol"/>
    <property type="evidence" value="ECO:0007669"/>
    <property type="project" value="TreeGrafter"/>
</dbReference>
<dbReference type="Proteomes" id="UP000242180">
    <property type="component" value="Unassembled WGS sequence"/>
</dbReference>
<dbReference type="GO" id="GO:0005886">
    <property type="term" value="C:plasma membrane"/>
    <property type="evidence" value="ECO:0007669"/>
    <property type="project" value="TreeGrafter"/>
</dbReference>
<dbReference type="FunFam" id="2.40.160.120:FF:000001">
    <property type="entry name" value="Oxysterol-binding protein"/>
    <property type="match status" value="1"/>
</dbReference>
<dbReference type="InterPro" id="IPR041680">
    <property type="entry name" value="PH_8"/>
</dbReference>
<comment type="similarity">
    <text evidence="1">Belongs to the OSBP family.</text>
</comment>
<feature type="region of interest" description="Disordered" evidence="5">
    <location>
        <begin position="431"/>
        <end position="469"/>
    </location>
</feature>
<dbReference type="GO" id="GO:0032541">
    <property type="term" value="C:cortical endoplasmic reticulum"/>
    <property type="evidence" value="ECO:0007669"/>
    <property type="project" value="TreeGrafter"/>
</dbReference>
<feature type="domain" description="GOLD" evidence="7">
    <location>
        <begin position="1"/>
        <end position="167"/>
    </location>
</feature>
<evidence type="ECO:0000256" key="2">
    <source>
        <dbReference type="ARBA" id="ARBA00022448"/>
    </source>
</evidence>
<feature type="compositionally biased region" description="Basic and acidic residues" evidence="5">
    <location>
        <begin position="800"/>
        <end position="817"/>
    </location>
</feature>
<dbReference type="FunCoup" id="A0A1X2HUD0">
    <property type="interactions" value="154"/>
</dbReference>
<dbReference type="AlphaFoldDB" id="A0A1X2HUD0"/>
<dbReference type="InterPro" id="IPR009038">
    <property type="entry name" value="GOLD_dom"/>
</dbReference>
<dbReference type="InterPro" id="IPR001849">
    <property type="entry name" value="PH_domain"/>
</dbReference>
<keyword evidence="2" id="KW-0813">Transport</keyword>
<keyword evidence="4" id="KW-0446">Lipid-binding</keyword>
<dbReference type="GO" id="GO:0097038">
    <property type="term" value="C:perinuclear endoplasmic reticulum"/>
    <property type="evidence" value="ECO:0007669"/>
    <property type="project" value="TreeGrafter"/>
</dbReference>
<dbReference type="Gene3D" id="2.30.29.30">
    <property type="entry name" value="Pleckstrin-homology domain (PH domain)/Phosphotyrosine-binding domain (PTB)"/>
    <property type="match status" value="1"/>
</dbReference>
<evidence type="ECO:0000313" key="10">
    <source>
        <dbReference type="Proteomes" id="UP000242180"/>
    </source>
</evidence>
<evidence type="ECO:0000256" key="1">
    <source>
        <dbReference type="ARBA" id="ARBA00008842"/>
    </source>
</evidence>
<name>A0A1X2HUD0_SYNRA</name>
<proteinExistence type="inferred from homology"/>
<dbReference type="Gene3D" id="2.40.160.120">
    <property type="match status" value="1"/>
</dbReference>
<evidence type="ECO:0000313" key="8">
    <source>
        <dbReference type="EMBL" id="ORY88527.1"/>
    </source>
</evidence>
<dbReference type="OMA" id="THEWHDA"/>
<feature type="domain" description="PH" evidence="6">
    <location>
        <begin position="181"/>
        <end position="273"/>
    </location>
</feature>
<dbReference type="GO" id="GO:0035621">
    <property type="term" value="P:ER to Golgi ceramide transport"/>
    <property type="evidence" value="ECO:0007669"/>
    <property type="project" value="TreeGrafter"/>
</dbReference>
<feature type="region of interest" description="Disordered" evidence="5">
    <location>
        <begin position="73"/>
        <end position="109"/>
    </location>
</feature>
<dbReference type="Gene3D" id="3.30.70.3490">
    <property type="match status" value="1"/>
</dbReference>
<dbReference type="InterPro" id="IPR000648">
    <property type="entry name" value="Oxysterol-bd"/>
</dbReference>
<sequence length="880" mass="98661">MEVVQVQPRDSYLHYIYVPTKGTAIRWSFNTKRNNISFGLYRRRGQAPLPSSSDIIFRAQQQLQQRQMSAGELLVPENGRKTDDNDNDTYAASTHSAASHRPRAKSVASTKLREQGLDEILPIQHTNSSSVKVEGSYVVEEPGNYVLVFDNTFSRNKAKTLTFSVALVDADIKASLSQQSAQGVTGWMLKKKRKKMQGWAKRWFHLSPSGVLSYSTSPSSVTRGSIQIMLATISSNPDQRMIHIDSGTMLYHLRTLSEEDHERWTSAFRVYRSGALENEDQQIDHEAYAAGLVMNGGHDMNEVIEKGIRGSAALTADVAQFSSNLNLLTDLLQQLAGVAGTRELTERVSGLSNQLTRDQKAIQGGADEQHRQWHTVKEALSASGGVLYNSGPSTALTESPEDHALRKSMSARSSVLSEDFYDAEDIILAAGDDDEFTEGDETTGGDASSDEDDEDDTSDHNESSEGSLDLSVVGDCHRRACLPSPAVGDVGSALSVFRKNVGKDLSTIAMPVSMNEPLNMLQRACEELEYCDLLEQAAKLSDSMERLIRVAVFAVSGYASSQYRTGRKPFNPMMTETYENIRPDKGFRFISEKVSHNPLIIAAHAEAKNYKYWQCTKIKSKFWGKSMEFMTEGTFHVTLNGHDDHFTYNKPSSWMRNMIAGEKYLETAGEMQVRNHTTGEYATVVFKEGSGGGLFGAPTNRNDIVATFYDAKGKKCRRVVGKWSDKLAEEIDMNKRKLAVLWSANSPGLDDHAKYYGFTRFCCELNEITDLERGKLPRTDTRLRPDQRLYENGQADEADAEKQRIEQKQRERRKEFEQQGIEWKPRWFSLQSDKYVDPLLIPPASPDATPASIGQSFQYTGQYWQARESGQWPSDMFDLW</sequence>
<dbReference type="GO" id="GO:0032934">
    <property type="term" value="F:sterol binding"/>
    <property type="evidence" value="ECO:0007669"/>
    <property type="project" value="TreeGrafter"/>
</dbReference>
<dbReference type="EMBL" id="MCGN01000034">
    <property type="protein sequence ID" value="ORY88527.1"/>
    <property type="molecule type" value="Genomic_DNA"/>
</dbReference>
<dbReference type="PANTHER" id="PTHR10972">
    <property type="entry name" value="OXYSTEROL-BINDING PROTEIN-RELATED"/>
    <property type="match status" value="1"/>
</dbReference>
<dbReference type="SMART" id="SM00233">
    <property type="entry name" value="PH"/>
    <property type="match status" value="1"/>
</dbReference>
<evidence type="ECO:0000256" key="4">
    <source>
        <dbReference type="ARBA" id="ARBA00023121"/>
    </source>
</evidence>
<gene>
    <name evidence="9" type="ORF">BCR43DRAFT_482929</name>
    <name evidence="8" type="ORF">BCR43DRAFT_500210</name>
</gene>
<dbReference type="GO" id="GO:0030011">
    <property type="term" value="P:maintenance of cell polarity"/>
    <property type="evidence" value="ECO:0007669"/>
    <property type="project" value="TreeGrafter"/>
</dbReference>
<dbReference type="PROSITE" id="PS50866">
    <property type="entry name" value="GOLD"/>
    <property type="match status" value="1"/>
</dbReference>
<dbReference type="Gene3D" id="2.60.120.680">
    <property type="entry name" value="GOLD domain"/>
    <property type="match status" value="1"/>
</dbReference>
<dbReference type="InterPro" id="IPR011993">
    <property type="entry name" value="PH-like_dom_sf"/>
</dbReference>
<dbReference type="InterPro" id="IPR036598">
    <property type="entry name" value="GOLD_dom_sf"/>
</dbReference>
<organism evidence="9 10">
    <name type="scientific">Syncephalastrum racemosum</name>
    <name type="common">Filamentous fungus</name>
    <dbReference type="NCBI Taxonomy" id="13706"/>
    <lineage>
        <taxon>Eukaryota</taxon>
        <taxon>Fungi</taxon>
        <taxon>Fungi incertae sedis</taxon>
        <taxon>Mucoromycota</taxon>
        <taxon>Mucoromycotina</taxon>
        <taxon>Mucoromycetes</taxon>
        <taxon>Mucorales</taxon>
        <taxon>Syncephalastraceae</taxon>
        <taxon>Syncephalastrum</taxon>
    </lineage>
</organism>
<dbReference type="SUPFAM" id="SSF50729">
    <property type="entry name" value="PH domain-like"/>
    <property type="match status" value="1"/>
</dbReference>
<evidence type="ECO:0000259" key="7">
    <source>
        <dbReference type="PROSITE" id="PS50866"/>
    </source>
</evidence>
<dbReference type="EMBL" id="MCGN01000001">
    <property type="protein sequence ID" value="ORZ03205.1"/>
    <property type="molecule type" value="Genomic_DNA"/>
</dbReference>
<evidence type="ECO:0000256" key="5">
    <source>
        <dbReference type="SAM" id="MobiDB-lite"/>
    </source>
</evidence>
<dbReference type="STRING" id="13706.A0A1X2HUD0"/>
<dbReference type="Pfam" id="PF15409">
    <property type="entry name" value="PH_8"/>
    <property type="match status" value="1"/>
</dbReference>
<dbReference type="GO" id="GO:0034727">
    <property type="term" value="P:piecemeal microautophagy of the nucleus"/>
    <property type="evidence" value="ECO:0007669"/>
    <property type="project" value="TreeGrafter"/>
</dbReference>
<evidence type="ECO:0000313" key="9">
    <source>
        <dbReference type="EMBL" id="ORZ03205.1"/>
    </source>
</evidence>